<keyword evidence="1" id="KW-0812">Transmembrane</keyword>
<protein>
    <submittedName>
        <fullName evidence="2">Uncharacterized protein</fullName>
    </submittedName>
</protein>
<dbReference type="EMBL" id="OM810291">
    <property type="protein sequence ID" value="UOT58013.1"/>
    <property type="molecule type" value="Genomic_DNA"/>
</dbReference>
<feature type="transmembrane region" description="Helical" evidence="1">
    <location>
        <begin position="20"/>
        <end position="43"/>
    </location>
</feature>
<name>A0AAE9GXK4_9CAUD</name>
<accession>A0AAE9GXK4</accession>
<dbReference type="Proteomes" id="UP000830307">
    <property type="component" value="Segment"/>
</dbReference>
<dbReference type="RefSeq" id="YP_010656722.1">
    <property type="nucleotide sequence ID" value="NC_070840.1"/>
</dbReference>
<keyword evidence="1" id="KW-0472">Membrane</keyword>
<reference evidence="2" key="1">
    <citation type="submission" date="2022-02" db="EMBL/GenBank/DDBJ databases">
        <title>The Aeromonas hydrophila phage ZPAH14.</title>
        <authorList>
            <person name="Li J."/>
        </authorList>
    </citation>
    <scope>NUCLEOTIDE SEQUENCE</scope>
</reference>
<keyword evidence="3" id="KW-1185">Reference proteome</keyword>
<evidence type="ECO:0000313" key="2">
    <source>
        <dbReference type="EMBL" id="UOT58013.1"/>
    </source>
</evidence>
<evidence type="ECO:0000313" key="3">
    <source>
        <dbReference type="Proteomes" id="UP000830307"/>
    </source>
</evidence>
<dbReference type="KEGG" id="vg:77932620"/>
<organism evidence="2 3">
    <name type="scientific">Aeromonas phage ZPAH14</name>
    <dbReference type="NCBI Taxonomy" id="2924887"/>
    <lineage>
        <taxon>Viruses</taxon>
        <taxon>Duplodnaviria</taxon>
        <taxon>Heunggongvirae</taxon>
        <taxon>Uroviricota</taxon>
        <taxon>Caudoviricetes</taxon>
        <taxon>Chaseviridae</taxon>
        <taxon>Nefertitivirinae</taxon>
        <taxon>Shantouvirus</taxon>
        <taxon>Shantouvirus ZPAH14</taxon>
    </lineage>
</organism>
<proteinExistence type="predicted"/>
<evidence type="ECO:0000256" key="1">
    <source>
        <dbReference type="SAM" id="Phobius"/>
    </source>
</evidence>
<sequence>MQYNRNDDPNEGIVSVYMTGWEFLLGLVGSSLIAFLVLGFASIK</sequence>
<dbReference type="GeneID" id="77932620"/>
<keyword evidence="1" id="KW-1133">Transmembrane helix</keyword>